<feature type="domain" description="Metallo-beta-lactamase" evidence="2">
    <location>
        <begin position="43"/>
        <end position="249"/>
    </location>
</feature>
<dbReference type="CDD" id="cd06262">
    <property type="entry name" value="metallo-hydrolase-like_MBL-fold"/>
    <property type="match status" value="1"/>
</dbReference>
<dbReference type="Pfam" id="PF00753">
    <property type="entry name" value="Lactamase_B"/>
    <property type="match status" value="1"/>
</dbReference>
<evidence type="ECO:0000313" key="4">
    <source>
        <dbReference type="Proteomes" id="UP001500752"/>
    </source>
</evidence>
<dbReference type="EMBL" id="BAABEO010000006">
    <property type="protein sequence ID" value="GAA3669263.1"/>
    <property type="molecule type" value="Genomic_DNA"/>
</dbReference>
<name>A0ABP7BTH0_9MICC</name>
<dbReference type="InterPro" id="IPR050662">
    <property type="entry name" value="Sec-metab_biosynth-thioest"/>
</dbReference>
<keyword evidence="4" id="KW-1185">Reference proteome</keyword>
<accession>A0ABP7BTH0</accession>
<dbReference type="InterPro" id="IPR001279">
    <property type="entry name" value="Metallo-B-lactamas"/>
</dbReference>
<evidence type="ECO:0000313" key="3">
    <source>
        <dbReference type="EMBL" id="GAA3669263.1"/>
    </source>
</evidence>
<feature type="region of interest" description="Disordered" evidence="1">
    <location>
        <begin position="1"/>
        <end position="20"/>
    </location>
</feature>
<dbReference type="RefSeq" id="WP_345148164.1">
    <property type="nucleotide sequence ID" value="NZ_BAABEO010000006.1"/>
</dbReference>
<sequence length="333" mass="36210">MIATSPSQLQAAQRPGAVPAPEEILPDTHVIALPLPQGSSVVYTLCYVLVDSGGAAHLVDPGSNLDQNFEALAGFLDRLGVDRVATVFATHLHPDHLGLADRVRRWTGARVALGRVEQGALRTLPATRASGADFERWGVPEAERPDPAQLVRRRAQDPDFRADVLLEDGDALDIPGRAVTAMLTPGHTTGHMSLRDDTRKLLFTGDHVLPTLYPGIGLGGPAAVNPIGTYFGALDALRPYTDYEACPGHGYRFTGLASRIDRIEEHHRHRAREVQAVRAREPGASVWEVSRHVTWKRGWDNLPAFLQASALRQVEMHLQYLDALDAEAAAPTP</sequence>
<dbReference type="InterPro" id="IPR036866">
    <property type="entry name" value="RibonucZ/Hydroxyglut_hydro"/>
</dbReference>
<dbReference type="PANTHER" id="PTHR23131">
    <property type="entry name" value="ENDORIBONUCLEASE LACTB2"/>
    <property type="match status" value="1"/>
</dbReference>
<comment type="caution">
    <text evidence="3">The sequence shown here is derived from an EMBL/GenBank/DDBJ whole genome shotgun (WGS) entry which is preliminary data.</text>
</comment>
<protein>
    <submittedName>
        <fullName evidence="3">MBL fold metallo-hydrolase</fullName>
    </submittedName>
</protein>
<gene>
    <name evidence="3" type="ORF">GCM10023081_04650</name>
</gene>
<feature type="compositionally biased region" description="Polar residues" evidence="1">
    <location>
        <begin position="1"/>
        <end position="11"/>
    </location>
</feature>
<organism evidence="3 4">
    <name type="scientific">Arthrobacter ginkgonis</name>
    <dbReference type="NCBI Taxonomy" id="1630594"/>
    <lineage>
        <taxon>Bacteria</taxon>
        <taxon>Bacillati</taxon>
        <taxon>Actinomycetota</taxon>
        <taxon>Actinomycetes</taxon>
        <taxon>Micrococcales</taxon>
        <taxon>Micrococcaceae</taxon>
        <taxon>Arthrobacter</taxon>
    </lineage>
</organism>
<proteinExistence type="predicted"/>
<evidence type="ECO:0000256" key="1">
    <source>
        <dbReference type="SAM" id="MobiDB-lite"/>
    </source>
</evidence>
<dbReference type="Gene3D" id="3.60.15.10">
    <property type="entry name" value="Ribonuclease Z/Hydroxyacylglutathione hydrolase-like"/>
    <property type="match status" value="1"/>
</dbReference>
<dbReference type="SUPFAM" id="SSF56281">
    <property type="entry name" value="Metallo-hydrolase/oxidoreductase"/>
    <property type="match status" value="1"/>
</dbReference>
<reference evidence="4" key="1">
    <citation type="journal article" date="2019" name="Int. J. Syst. Evol. Microbiol.">
        <title>The Global Catalogue of Microorganisms (GCM) 10K type strain sequencing project: providing services to taxonomists for standard genome sequencing and annotation.</title>
        <authorList>
            <consortium name="The Broad Institute Genomics Platform"/>
            <consortium name="The Broad Institute Genome Sequencing Center for Infectious Disease"/>
            <person name="Wu L."/>
            <person name="Ma J."/>
        </authorList>
    </citation>
    <scope>NUCLEOTIDE SEQUENCE [LARGE SCALE GENOMIC DNA]</scope>
    <source>
        <strain evidence="4">JCM 30742</strain>
    </source>
</reference>
<evidence type="ECO:0000259" key="2">
    <source>
        <dbReference type="SMART" id="SM00849"/>
    </source>
</evidence>
<dbReference type="SMART" id="SM00849">
    <property type="entry name" value="Lactamase_B"/>
    <property type="match status" value="1"/>
</dbReference>
<dbReference type="PANTHER" id="PTHR23131:SF4">
    <property type="entry name" value="METALLO-BETA-LACTAMASE SUPERFAMILY POTEIN"/>
    <property type="match status" value="1"/>
</dbReference>
<dbReference type="Proteomes" id="UP001500752">
    <property type="component" value="Unassembled WGS sequence"/>
</dbReference>